<dbReference type="Proteomes" id="UP000807504">
    <property type="component" value="Unassembled WGS sequence"/>
</dbReference>
<reference evidence="2" key="2">
    <citation type="submission" date="2020-06" db="EMBL/GenBank/DDBJ databases">
        <authorList>
            <person name="Sheffer M."/>
        </authorList>
    </citation>
    <scope>NUCLEOTIDE SEQUENCE</scope>
</reference>
<comment type="caution">
    <text evidence="2">The sequence shown here is derived from an EMBL/GenBank/DDBJ whole genome shotgun (WGS) entry which is preliminary data.</text>
</comment>
<feature type="transmembrane region" description="Helical" evidence="1">
    <location>
        <begin position="292"/>
        <end position="312"/>
    </location>
</feature>
<dbReference type="PANTHER" id="PTHR33964">
    <property type="entry name" value="RE45066P-RELATED"/>
    <property type="match status" value="1"/>
</dbReference>
<feature type="transmembrane region" description="Helical" evidence="1">
    <location>
        <begin position="6"/>
        <end position="33"/>
    </location>
</feature>
<dbReference type="AlphaFoldDB" id="A0A8T0FTF6"/>
<sequence>MMDLSSVALVSACIIASVIGVLSVFLIAFFCLLEAEDVPHEPQETEVLTSIVSSRNISPIPGCSTICSGFVFGYRAHPAWRTRDVRNCYSDMMKENDITHLLLETISAEDIDAFCRRITKLKKCVADGEHQLSIRENTDCLQKTRGITVFYLNICPPGSNITEKYKENSHCFNTIEKQVVSCSSFLPDAIEYRMQRNLRKICCGLKRHRVCLSEAAYYRCGKEAADVTEQILQRYFQSQLTKCENNHLPPCEHLEFEGDVEQNSDLDKHHIESELWNYHSEERKRHKSEGSFIRTSIYSIIVCLGFVLFGIIF</sequence>
<accession>A0A8T0FTF6</accession>
<evidence type="ECO:0000256" key="1">
    <source>
        <dbReference type="SAM" id="Phobius"/>
    </source>
</evidence>
<name>A0A8T0FTF6_ARGBR</name>
<evidence type="ECO:0000313" key="2">
    <source>
        <dbReference type="EMBL" id="KAF8793922.1"/>
    </source>
</evidence>
<protein>
    <submittedName>
        <fullName evidence="2">Uncharacterized protein</fullName>
    </submittedName>
</protein>
<keyword evidence="3" id="KW-1185">Reference proteome</keyword>
<evidence type="ECO:0000313" key="3">
    <source>
        <dbReference type="Proteomes" id="UP000807504"/>
    </source>
</evidence>
<gene>
    <name evidence="2" type="ORF">HNY73_001951</name>
</gene>
<dbReference type="EMBL" id="JABXBU010000002">
    <property type="protein sequence ID" value="KAF8793922.1"/>
    <property type="molecule type" value="Genomic_DNA"/>
</dbReference>
<reference evidence="2" key="1">
    <citation type="journal article" date="2020" name="bioRxiv">
        <title>Chromosome-level reference genome of the European wasp spider Argiope bruennichi: a resource for studies on range expansion and evolutionary adaptation.</title>
        <authorList>
            <person name="Sheffer M.M."/>
            <person name="Hoppe A."/>
            <person name="Krehenwinkel H."/>
            <person name="Uhl G."/>
            <person name="Kuss A.W."/>
            <person name="Jensen L."/>
            <person name="Jensen C."/>
            <person name="Gillespie R.G."/>
            <person name="Hoff K.J."/>
            <person name="Prost S."/>
        </authorList>
    </citation>
    <scope>NUCLEOTIDE SEQUENCE</scope>
</reference>
<proteinExistence type="predicted"/>
<keyword evidence="1" id="KW-0472">Membrane</keyword>
<keyword evidence="1" id="KW-1133">Transmembrane helix</keyword>
<organism evidence="2 3">
    <name type="scientific">Argiope bruennichi</name>
    <name type="common">Wasp spider</name>
    <name type="synonym">Aranea bruennichi</name>
    <dbReference type="NCBI Taxonomy" id="94029"/>
    <lineage>
        <taxon>Eukaryota</taxon>
        <taxon>Metazoa</taxon>
        <taxon>Ecdysozoa</taxon>
        <taxon>Arthropoda</taxon>
        <taxon>Chelicerata</taxon>
        <taxon>Arachnida</taxon>
        <taxon>Araneae</taxon>
        <taxon>Araneomorphae</taxon>
        <taxon>Entelegynae</taxon>
        <taxon>Araneoidea</taxon>
        <taxon>Araneidae</taxon>
        <taxon>Argiope</taxon>
    </lineage>
</organism>
<dbReference type="PANTHER" id="PTHR33964:SF1">
    <property type="entry name" value="RE45066P"/>
    <property type="match status" value="1"/>
</dbReference>
<keyword evidence="1" id="KW-0812">Transmembrane</keyword>